<sequence>MKNELRLLAFLVCLALCACQKQKPVAQTIAAPKADVRNEVVPVNDTVYETQYLYSREEEKDRNEQSEFKVGNDVYKAFTESYSLNDSSLVQILPDSIKSKQMSVKKLKCHNHVYNIKLTKNGKLVYEKQFTKLDFLKLDDDGFLKESAPNAPSFRGVTADGKVLFDMWFCLPDSDFGGISFFSTDLKGNLLQLESYSSTGGNGCDGGVETSPDRRYFLSCQKLYGPKGYVFSFGKPDMVKATFLSDTTFVAIYDFVHRSYNKLKGEWEETHDEKANNLIVYHVNGKRLASYRYRGFTNELDYNAPLEIFKDPGVLVLMDTEKEEIHSISLAHSQVSAVYSLSSLTKLTSRSQMPDWQEASMEALGKKYYFYFALDTLKAYHIAKR</sequence>
<comment type="caution">
    <text evidence="1">The sequence shown here is derived from an EMBL/GenBank/DDBJ whole genome shotgun (WGS) entry which is preliminary data.</text>
</comment>
<dbReference type="EMBL" id="VKKY01000002">
    <property type="protein sequence ID" value="KAA3437825.1"/>
    <property type="molecule type" value="Genomic_DNA"/>
</dbReference>
<dbReference type="RefSeq" id="WP_149090889.1">
    <property type="nucleotide sequence ID" value="NZ_VKKY01000002.1"/>
</dbReference>
<gene>
    <name evidence="1" type="ORF">FOA19_11070</name>
</gene>
<dbReference type="PROSITE" id="PS51257">
    <property type="entry name" value="PROKAR_LIPOPROTEIN"/>
    <property type="match status" value="1"/>
</dbReference>
<proteinExistence type="predicted"/>
<protein>
    <submittedName>
        <fullName evidence="1">DUF4738 domain-containing protein</fullName>
    </submittedName>
</protein>
<dbReference type="InterPro" id="IPR031762">
    <property type="entry name" value="DUF4738"/>
</dbReference>
<keyword evidence="2" id="KW-1185">Reference proteome</keyword>
<dbReference type="OrthoDB" id="891552at2"/>
<reference evidence="1 2" key="1">
    <citation type="submission" date="2019-07" db="EMBL/GenBank/DDBJ databases">
        <title>Rufibacter sp. nov., isolated from lake sediment.</title>
        <authorList>
            <person name="Qu J.-H."/>
        </authorList>
    </citation>
    <scope>NUCLEOTIDE SEQUENCE [LARGE SCALE GENOMIC DNA]</scope>
    <source>
        <strain evidence="1 2">NBS58-1</strain>
    </source>
</reference>
<dbReference type="Gene3D" id="2.40.128.510">
    <property type="entry name" value="Protein of unknown function DUF4738"/>
    <property type="match status" value="1"/>
</dbReference>
<evidence type="ECO:0000313" key="1">
    <source>
        <dbReference type="EMBL" id="KAA3437825.1"/>
    </source>
</evidence>
<name>A0A5B6TEV7_9BACT</name>
<dbReference type="Pfam" id="PF15889">
    <property type="entry name" value="DUF4738"/>
    <property type="match status" value="1"/>
</dbReference>
<dbReference type="AlphaFoldDB" id="A0A5B6TEV7"/>
<dbReference type="Proteomes" id="UP000324133">
    <property type="component" value="Unassembled WGS sequence"/>
</dbReference>
<accession>A0A5B6TEV7</accession>
<organism evidence="1 2">
    <name type="scientific">Rufibacter hautae</name>
    <dbReference type="NCBI Taxonomy" id="2595005"/>
    <lineage>
        <taxon>Bacteria</taxon>
        <taxon>Pseudomonadati</taxon>
        <taxon>Bacteroidota</taxon>
        <taxon>Cytophagia</taxon>
        <taxon>Cytophagales</taxon>
        <taxon>Hymenobacteraceae</taxon>
        <taxon>Rufibacter</taxon>
    </lineage>
</organism>
<evidence type="ECO:0000313" key="2">
    <source>
        <dbReference type="Proteomes" id="UP000324133"/>
    </source>
</evidence>